<dbReference type="AlphaFoldDB" id="A0A7X5QVH1"/>
<name>A0A7X5QVH1_9GAMM</name>
<comment type="caution">
    <text evidence="3">The sequence shown here is derived from an EMBL/GenBank/DDBJ whole genome shotgun (WGS) entry which is preliminary data.</text>
</comment>
<keyword evidence="4" id="KW-1185">Reference proteome</keyword>
<feature type="region of interest" description="Disordered" evidence="1">
    <location>
        <begin position="43"/>
        <end position="89"/>
    </location>
</feature>
<evidence type="ECO:0000313" key="3">
    <source>
        <dbReference type="EMBL" id="NID16177.1"/>
    </source>
</evidence>
<feature type="chain" id="PRO_5030939204" evidence="2">
    <location>
        <begin position="22"/>
        <end position="213"/>
    </location>
</feature>
<evidence type="ECO:0000313" key="4">
    <source>
        <dbReference type="Proteomes" id="UP000518878"/>
    </source>
</evidence>
<feature type="signal peptide" evidence="2">
    <location>
        <begin position="1"/>
        <end position="21"/>
    </location>
</feature>
<keyword evidence="2" id="KW-0732">Signal</keyword>
<evidence type="ECO:0000256" key="2">
    <source>
        <dbReference type="SAM" id="SignalP"/>
    </source>
</evidence>
<sequence>MRILRWAVAATACLAIGAATAETVYKCEAGGRTIYQQTPCAKGQRQQTIRLQDAAPAVDRPAPAGVPPPATEEAPPTAPPGPSAPPPTLFGCIRATDGKPYTSDNGNPEPYMAPFGVLGAVSQPLADTYGNRGSAVASAPELNRGKGNVAGIATSNYVWVQDQCRQLSPAEACAALRDESEANQRSIRNAFKSERGPLEAKDARLQKQLQGCR</sequence>
<feature type="compositionally biased region" description="Pro residues" evidence="1">
    <location>
        <begin position="64"/>
        <end position="88"/>
    </location>
</feature>
<dbReference type="EMBL" id="JAAQTL010000001">
    <property type="protein sequence ID" value="NID16177.1"/>
    <property type="molecule type" value="Genomic_DNA"/>
</dbReference>
<organism evidence="3 4">
    <name type="scientific">Luteibacter yeojuensis</name>
    <dbReference type="NCBI Taxonomy" id="345309"/>
    <lineage>
        <taxon>Bacteria</taxon>
        <taxon>Pseudomonadati</taxon>
        <taxon>Pseudomonadota</taxon>
        <taxon>Gammaproteobacteria</taxon>
        <taxon>Lysobacterales</taxon>
        <taxon>Rhodanobacteraceae</taxon>
        <taxon>Luteibacter</taxon>
    </lineage>
</organism>
<accession>A0A7X5QVH1</accession>
<dbReference type="Proteomes" id="UP000518878">
    <property type="component" value="Unassembled WGS sequence"/>
</dbReference>
<gene>
    <name evidence="3" type="ORF">HBF32_11970</name>
</gene>
<feature type="region of interest" description="Disordered" evidence="1">
    <location>
        <begin position="179"/>
        <end position="213"/>
    </location>
</feature>
<reference evidence="3 4" key="1">
    <citation type="journal article" date="2006" name="Int. J. Syst. Evol. Microbiol.">
        <title>Dyella yeojuensis sp. nov., isolated from greenhouse soil in Korea.</title>
        <authorList>
            <person name="Kim B.Y."/>
            <person name="Weon H.Y."/>
            <person name="Lee K.H."/>
            <person name="Seok S.J."/>
            <person name="Kwon S.W."/>
            <person name="Go S.J."/>
            <person name="Stackebrandt E."/>
        </authorList>
    </citation>
    <scope>NUCLEOTIDE SEQUENCE [LARGE SCALE GENOMIC DNA]</scope>
    <source>
        <strain evidence="3 4">DSM 17673</strain>
    </source>
</reference>
<feature type="compositionally biased region" description="Low complexity" evidence="1">
    <location>
        <begin position="53"/>
        <end position="63"/>
    </location>
</feature>
<feature type="compositionally biased region" description="Basic and acidic residues" evidence="1">
    <location>
        <begin position="191"/>
        <end position="205"/>
    </location>
</feature>
<dbReference type="RefSeq" id="WP_166699840.1">
    <property type="nucleotide sequence ID" value="NZ_JAAQTL010000001.1"/>
</dbReference>
<evidence type="ECO:0000256" key="1">
    <source>
        <dbReference type="SAM" id="MobiDB-lite"/>
    </source>
</evidence>
<proteinExistence type="predicted"/>
<protein>
    <submittedName>
        <fullName evidence="3">DUF4124 domain-containing protein</fullName>
    </submittedName>
</protein>